<proteinExistence type="predicted"/>
<evidence type="ECO:0000256" key="1">
    <source>
        <dbReference type="SAM" id="MobiDB-lite"/>
    </source>
</evidence>
<gene>
    <name evidence="2" type="ORF">EDD36DRAFT_241670</name>
</gene>
<evidence type="ECO:0000313" key="2">
    <source>
        <dbReference type="EMBL" id="KAI1612617.1"/>
    </source>
</evidence>
<feature type="compositionally biased region" description="Polar residues" evidence="1">
    <location>
        <begin position="17"/>
        <end position="27"/>
    </location>
</feature>
<dbReference type="EMBL" id="MU404354">
    <property type="protein sequence ID" value="KAI1612617.1"/>
    <property type="molecule type" value="Genomic_DNA"/>
</dbReference>
<dbReference type="AlphaFoldDB" id="A0AAN6DWP5"/>
<evidence type="ECO:0000313" key="3">
    <source>
        <dbReference type="Proteomes" id="UP001203852"/>
    </source>
</evidence>
<feature type="region of interest" description="Disordered" evidence="1">
    <location>
        <begin position="11"/>
        <end position="34"/>
    </location>
</feature>
<feature type="region of interest" description="Disordered" evidence="1">
    <location>
        <begin position="149"/>
        <end position="170"/>
    </location>
</feature>
<protein>
    <submittedName>
        <fullName evidence="2">Uncharacterized protein</fullName>
    </submittedName>
</protein>
<feature type="compositionally biased region" description="Basic and acidic residues" evidence="1">
    <location>
        <begin position="152"/>
        <end position="170"/>
    </location>
</feature>
<dbReference type="Proteomes" id="UP001203852">
    <property type="component" value="Unassembled WGS sequence"/>
</dbReference>
<accession>A0AAN6DWP5</accession>
<name>A0AAN6DWP5_9EURO</name>
<reference evidence="2" key="1">
    <citation type="journal article" date="2022" name="bioRxiv">
        <title>Deciphering the potential niche of two novel black yeast fungi from a biological soil crust based on their genomes, phenotypes, and melanin regulation.</title>
        <authorList>
            <consortium name="DOE Joint Genome Institute"/>
            <person name="Carr E.C."/>
            <person name="Barton Q."/>
            <person name="Grambo S."/>
            <person name="Sullivan M."/>
            <person name="Renfro C.M."/>
            <person name="Kuo A."/>
            <person name="Pangilinan J."/>
            <person name="Lipzen A."/>
            <person name="Keymanesh K."/>
            <person name="Savage E."/>
            <person name="Barry K."/>
            <person name="Grigoriev I.V."/>
            <person name="Riekhof W.R."/>
            <person name="Harris S.S."/>
        </authorList>
    </citation>
    <scope>NUCLEOTIDE SEQUENCE</scope>
    <source>
        <strain evidence="2">JF 03-4F</strain>
    </source>
</reference>
<organism evidence="2 3">
    <name type="scientific">Exophiala viscosa</name>
    <dbReference type="NCBI Taxonomy" id="2486360"/>
    <lineage>
        <taxon>Eukaryota</taxon>
        <taxon>Fungi</taxon>
        <taxon>Dikarya</taxon>
        <taxon>Ascomycota</taxon>
        <taxon>Pezizomycotina</taxon>
        <taxon>Eurotiomycetes</taxon>
        <taxon>Chaetothyriomycetidae</taxon>
        <taxon>Chaetothyriales</taxon>
        <taxon>Herpotrichiellaceae</taxon>
        <taxon>Exophiala</taxon>
    </lineage>
</organism>
<sequence>MTMAMRIEELRSLGLHPTQTTNSSKIQDGTGRARGLARGCHAPPYISVPFELIATLSLQKVISASNGDGDGVFLPDCRPCTILYGRPKQEQGLRERLVDMDTLCHGRSHTWNHSPPSNQDPALSRFDNDKLYRAHEARIFDINTYTGTQCRKKPESRTSTRLDPERERSTQPEDVLDYVDCLGMASQWRDSASTPARSKGRIIHRRTRSSIMRLQRLPSANPSHVSLFRNLAPEGPKEIDKTKAVIWQVMMPEPVIGHFVQDIGSATGDRQVIVLSSYNEIEDSQEMIACNSHTPRR</sequence>
<comment type="caution">
    <text evidence="2">The sequence shown here is derived from an EMBL/GenBank/DDBJ whole genome shotgun (WGS) entry which is preliminary data.</text>
</comment>
<keyword evidence="3" id="KW-1185">Reference proteome</keyword>